<organism evidence="2 3">
    <name type="scientific">Funneliformis caledonium</name>
    <dbReference type="NCBI Taxonomy" id="1117310"/>
    <lineage>
        <taxon>Eukaryota</taxon>
        <taxon>Fungi</taxon>
        <taxon>Fungi incertae sedis</taxon>
        <taxon>Mucoromycota</taxon>
        <taxon>Glomeromycotina</taxon>
        <taxon>Glomeromycetes</taxon>
        <taxon>Glomerales</taxon>
        <taxon>Glomeraceae</taxon>
        <taxon>Funneliformis</taxon>
    </lineage>
</organism>
<proteinExistence type="predicted"/>
<keyword evidence="1" id="KW-0812">Transmembrane</keyword>
<evidence type="ECO:0000313" key="2">
    <source>
        <dbReference type="EMBL" id="CAG8554767.1"/>
    </source>
</evidence>
<keyword evidence="3" id="KW-1185">Reference proteome</keyword>
<name>A0A9N9FT96_9GLOM</name>
<evidence type="ECO:0000313" key="3">
    <source>
        <dbReference type="Proteomes" id="UP000789570"/>
    </source>
</evidence>
<reference evidence="2" key="1">
    <citation type="submission" date="2021-06" db="EMBL/GenBank/DDBJ databases">
        <authorList>
            <person name="Kallberg Y."/>
            <person name="Tangrot J."/>
            <person name="Rosling A."/>
        </authorList>
    </citation>
    <scope>NUCLEOTIDE SEQUENCE</scope>
    <source>
        <strain evidence="2">UK204</strain>
    </source>
</reference>
<keyword evidence="1" id="KW-1133">Transmembrane helix</keyword>
<accession>A0A9N9FT96</accession>
<gene>
    <name evidence="2" type="ORF">FCALED_LOCUS6300</name>
</gene>
<dbReference type="Proteomes" id="UP000789570">
    <property type="component" value="Unassembled WGS sequence"/>
</dbReference>
<comment type="caution">
    <text evidence="2">The sequence shown here is derived from an EMBL/GenBank/DDBJ whole genome shotgun (WGS) entry which is preliminary data.</text>
</comment>
<evidence type="ECO:0000256" key="1">
    <source>
        <dbReference type="SAM" id="Phobius"/>
    </source>
</evidence>
<dbReference type="AlphaFoldDB" id="A0A9N9FT96"/>
<protein>
    <submittedName>
        <fullName evidence="2">2800_t:CDS:1</fullName>
    </submittedName>
</protein>
<feature type="transmembrane region" description="Helical" evidence="1">
    <location>
        <begin position="87"/>
        <end position="108"/>
    </location>
</feature>
<dbReference type="EMBL" id="CAJVPQ010001469">
    <property type="protein sequence ID" value="CAG8554767.1"/>
    <property type="molecule type" value="Genomic_DNA"/>
</dbReference>
<keyword evidence="1" id="KW-0472">Membrane</keyword>
<sequence length="114" mass="13172">MNDTSVYKTISRVQVIPRKTFRLTYTEAKFSIFFHVFTNERCVNGTLRLYGLCPLADAWRSSRRMNHYDSLHDYFVMALSADVWTSLPVYLTISVSYVSMVFALWPMLGGVVAE</sequence>